<evidence type="ECO:0000313" key="2">
    <source>
        <dbReference type="Proteomes" id="UP001305174"/>
    </source>
</evidence>
<accession>A0AAX4G693</accession>
<keyword evidence="2" id="KW-1185">Reference proteome</keyword>
<sequence>MRYTITYEYYSWSLGCECCTDSSSEIRIFDGGTLVKIIEYVDLMENAEELTEYINENYPEYSDCVIDPDSRWW</sequence>
<dbReference type="EMBL" id="OR575930">
    <property type="protein sequence ID" value="WOZ57415.1"/>
    <property type="molecule type" value="Genomic_DNA"/>
</dbReference>
<reference evidence="2" key="1">
    <citation type="submission" date="2024-05" db="EMBL/GenBank/DDBJ databases">
        <authorList>
            <person name="Tikunov A.Y."/>
            <person name="Morozova V.V."/>
            <person name="Kozlova Y.N."/>
            <person name="Tikunova N.V."/>
            <person name="Babkin I.V."/>
        </authorList>
    </citation>
    <scope>NUCLEOTIDE SEQUENCE [LARGE SCALE GENOMIC DNA]</scope>
</reference>
<proteinExistence type="predicted"/>
<dbReference type="Proteomes" id="UP001305174">
    <property type="component" value="Segment"/>
</dbReference>
<name>A0AAX4G693_9CAUD</name>
<organism evidence="1 2">
    <name type="scientific">Pseudomonas phage vB_PseuGesM_254</name>
    <dbReference type="NCBI Taxonomy" id="3092638"/>
    <lineage>
        <taxon>Viruses</taxon>
        <taxon>Duplodnaviria</taxon>
        <taxon>Heunggongvirae</taxon>
        <taxon>Uroviricota</taxon>
        <taxon>Caudoviricetes</taxon>
        <taxon>Vandenendeviridae</taxon>
        <taxon>Chemalvirus</taxon>
        <taxon>Chemalvirus PseuGes254</taxon>
    </lineage>
</organism>
<protein>
    <submittedName>
        <fullName evidence="1">Uncharacterized protein</fullName>
    </submittedName>
</protein>
<evidence type="ECO:0000313" key="1">
    <source>
        <dbReference type="EMBL" id="WOZ57415.1"/>
    </source>
</evidence>